<dbReference type="FunFam" id="1.10.150.20:FF:000003">
    <property type="entry name" value="DNA polymerase I"/>
    <property type="match status" value="1"/>
</dbReference>
<dbReference type="InterPro" id="IPR002421">
    <property type="entry name" value="5-3_exonuclease"/>
</dbReference>
<evidence type="ECO:0000256" key="4">
    <source>
        <dbReference type="ARBA" id="ARBA00022679"/>
    </source>
</evidence>
<dbReference type="SUPFAM" id="SSF56672">
    <property type="entry name" value="DNA/RNA polymerases"/>
    <property type="match status" value="1"/>
</dbReference>
<reference evidence="21 22" key="1">
    <citation type="journal article" date="2009" name="Stand. Genomic Sci.">
        <title>Complete genome sequence of Pirellula staleyi type strain (ATCC 27377).</title>
        <authorList>
            <person name="Clum A."/>
            <person name="Tindall B.J."/>
            <person name="Sikorski J."/>
            <person name="Ivanova N."/>
            <person name="Mavrommatis K."/>
            <person name="Lucas S."/>
            <person name="Glavina del Rio T."/>
            <person name="Nolan M."/>
            <person name="Chen F."/>
            <person name="Tice H."/>
            <person name="Pitluck S."/>
            <person name="Cheng J.F."/>
            <person name="Chertkov O."/>
            <person name="Brettin T."/>
            <person name="Han C."/>
            <person name="Detter J.C."/>
            <person name="Kuske C."/>
            <person name="Bruce D."/>
            <person name="Goodwin L."/>
            <person name="Ovchinikova G."/>
            <person name="Pati A."/>
            <person name="Mikhailova N."/>
            <person name="Chen A."/>
            <person name="Palaniappan K."/>
            <person name="Land M."/>
            <person name="Hauser L."/>
            <person name="Chang Y.J."/>
            <person name="Jeffries C.D."/>
            <person name="Chain P."/>
            <person name="Rohde M."/>
            <person name="Goker M."/>
            <person name="Bristow J."/>
            <person name="Eisen J.A."/>
            <person name="Markowitz V."/>
            <person name="Hugenholtz P."/>
            <person name="Kyrpides N.C."/>
            <person name="Klenk H.P."/>
            <person name="Lapidus A."/>
        </authorList>
    </citation>
    <scope>NUCLEOTIDE SEQUENCE [LARGE SCALE GENOMIC DNA]</scope>
    <source>
        <strain evidence="22">ATCC 27377 / DSM 6068 / ICPB 4128</strain>
    </source>
</reference>
<dbReference type="SUPFAM" id="SSF53098">
    <property type="entry name" value="Ribonuclease H-like"/>
    <property type="match status" value="1"/>
</dbReference>
<evidence type="ECO:0000256" key="2">
    <source>
        <dbReference type="ARBA" id="ARBA00012417"/>
    </source>
</evidence>
<keyword evidence="6 16" id="KW-0235">DNA replication</keyword>
<evidence type="ECO:0000256" key="11">
    <source>
        <dbReference type="ARBA" id="ARBA00022932"/>
    </source>
</evidence>
<dbReference type="SMART" id="SM00474">
    <property type="entry name" value="35EXOc"/>
    <property type="match status" value="1"/>
</dbReference>
<dbReference type="Proteomes" id="UP000001887">
    <property type="component" value="Chromosome"/>
</dbReference>
<dbReference type="Gene3D" id="3.30.420.10">
    <property type="entry name" value="Ribonuclease H-like superfamily/Ribonuclease H"/>
    <property type="match status" value="1"/>
</dbReference>
<dbReference type="HOGENOM" id="CLU_004675_0_0_0"/>
<dbReference type="CDD" id="cd09898">
    <property type="entry name" value="H3TH_53EXO"/>
    <property type="match status" value="1"/>
</dbReference>
<dbReference type="FunFam" id="1.20.1060.10:FF:000001">
    <property type="entry name" value="DNA polymerase I"/>
    <property type="match status" value="1"/>
</dbReference>
<comment type="similarity">
    <text evidence="1 16">Belongs to the DNA polymerase type-A family.</text>
</comment>
<feature type="region of interest" description="Disordered" evidence="17">
    <location>
        <begin position="303"/>
        <end position="351"/>
    </location>
</feature>
<evidence type="ECO:0000256" key="14">
    <source>
        <dbReference type="ARBA" id="ARBA00049244"/>
    </source>
</evidence>
<dbReference type="InterPro" id="IPR002298">
    <property type="entry name" value="DNA_polymerase_A"/>
</dbReference>
<evidence type="ECO:0000256" key="1">
    <source>
        <dbReference type="ARBA" id="ARBA00007705"/>
    </source>
</evidence>
<keyword evidence="13 16" id="KW-0234">DNA repair</keyword>
<feature type="domain" description="3'-5' exonuclease" evidence="18">
    <location>
        <begin position="361"/>
        <end position="548"/>
    </location>
</feature>
<dbReference type="PANTHER" id="PTHR10133:SF27">
    <property type="entry name" value="DNA POLYMERASE NU"/>
    <property type="match status" value="1"/>
</dbReference>
<dbReference type="Pfam" id="PF01612">
    <property type="entry name" value="DNA_pol_A_exo1"/>
    <property type="match status" value="1"/>
</dbReference>
<dbReference type="InterPro" id="IPR036279">
    <property type="entry name" value="5-3_exonuclease_C_sf"/>
</dbReference>
<dbReference type="eggNOG" id="COG0258">
    <property type="taxonomic scope" value="Bacteria"/>
</dbReference>
<proteinExistence type="inferred from homology"/>
<evidence type="ECO:0000256" key="12">
    <source>
        <dbReference type="ARBA" id="ARBA00023125"/>
    </source>
</evidence>
<dbReference type="InterPro" id="IPR019760">
    <property type="entry name" value="DNA-dir_DNA_pol_A_CS"/>
</dbReference>
<dbReference type="SUPFAM" id="SSF47807">
    <property type="entry name" value="5' to 3' exonuclease, C-terminal subdomain"/>
    <property type="match status" value="1"/>
</dbReference>
<keyword evidence="9 16" id="KW-0378">Hydrolase</keyword>
<dbReference type="InterPro" id="IPR043502">
    <property type="entry name" value="DNA/RNA_pol_sf"/>
</dbReference>
<evidence type="ECO:0000256" key="13">
    <source>
        <dbReference type="ARBA" id="ARBA00023204"/>
    </source>
</evidence>
<evidence type="ECO:0000256" key="7">
    <source>
        <dbReference type="ARBA" id="ARBA00022722"/>
    </source>
</evidence>
<dbReference type="InterPro" id="IPR002562">
    <property type="entry name" value="3'-5'_exonuclease_dom"/>
</dbReference>
<dbReference type="FunFam" id="1.10.150.20:FF:000002">
    <property type="entry name" value="DNA polymerase I"/>
    <property type="match status" value="1"/>
</dbReference>
<dbReference type="SMART" id="SM00475">
    <property type="entry name" value="53EXOc"/>
    <property type="match status" value="1"/>
</dbReference>
<evidence type="ECO:0000256" key="15">
    <source>
        <dbReference type="NCBIfam" id="TIGR00593"/>
    </source>
</evidence>
<feature type="compositionally biased region" description="Polar residues" evidence="17">
    <location>
        <begin position="338"/>
        <end position="348"/>
    </location>
</feature>
<evidence type="ECO:0000256" key="6">
    <source>
        <dbReference type="ARBA" id="ARBA00022705"/>
    </source>
</evidence>
<dbReference type="SMART" id="SM00279">
    <property type="entry name" value="HhH2"/>
    <property type="match status" value="1"/>
</dbReference>
<keyword evidence="7" id="KW-0540">Nuclease</keyword>
<evidence type="ECO:0000256" key="16">
    <source>
        <dbReference type="RuleBase" id="RU004460"/>
    </source>
</evidence>
<dbReference type="AlphaFoldDB" id="D2R075"/>
<dbReference type="EC" id="2.7.7.7" evidence="2 15"/>
<evidence type="ECO:0000256" key="5">
    <source>
        <dbReference type="ARBA" id="ARBA00022695"/>
    </source>
</evidence>
<name>D2R075_PIRSD</name>
<evidence type="ECO:0000313" key="22">
    <source>
        <dbReference type="Proteomes" id="UP000001887"/>
    </source>
</evidence>
<dbReference type="InterPro" id="IPR018320">
    <property type="entry name" value="DNA_polymerase_1"/>
</dbReference>
<dbReference type="Pfam" id="PF01367">
    <property type="entry name" value="5_3_exonuc"/>
    <property type="match status" value="1"/>
</dbReference>
<dbReference type="InterPro" id="IPR012337">
    <property type="entry name" value="RNaseH-like_sf"/>
</dbReference>
<comment type="function">
    <text evidence="16">In addition to polymerase activity, this DNA polymerase exhibits 3'-5' and 5'-3' exonuclease activity.</text>
</comment>
<keyword evidence="8 16" id="KW-0227">DNA damage</keyword>
<keyword evidence="10 16" id="KW-0269">Exonuclease</keyword>
<feature type="compositionally biased region" description="Polar residues" evidence="17">
    <location>
        <begin position="307"/>
        <end position="318"/>
    </location>
</feature>
<dbReference type="eggNOG" id="COG0749">
    <property type="taxonomic scope" value="Bacteria"/>
</dbReference>
<accession>D2R075</accession>
<evidence type="ECO:0000256" key="3">
    <source>
        <dbReference type="ARBA" id="ARBA00020311"/>
    </source>
</evidence>
<dbReference type="GO" id="GO:0008409">
    <property type="term" value="F:5'-3' exonuclease activity"/>
    <property type="evidence" value="ECO:0007669"/>
    <property type="project" value="UniProtKB-UniRule"/>
</dbReference>
<dbReference type="PROSITE" id="PS00447">
    <property type="entry name" value="DNA_POLYMERASE_A"/>
    <property type="match status" value="1"/>
</dbReference>
<dbReference type="CDD" id="cd06139">
    <property type="entry name" value="DNA_polA_I_Ecoli_like_exo"/>
    <property type="match status" value="1"/>
</dbReference>
<dbReference type="Gene3D" id="3.30.70.370">
    <property type="match status" value="1"/>
</dbReference>
<evidence type="ECO:0000259" key="20">
    <source>
        <dbReference type="SMART" id="SM00482"/>
    </source>
</evidence>
<dbReference type="Gene3D" id="1.10.150.20">
    <property type="entry name" value="5' to 3' exonuclease, C-terminal subdomain"/>
    <property type="match status" value="2"/>
</dbReference>
<evidence type="ECO:0000313" key="21">
    <source>
        <dbReference type="EMBL" id="ADB18440.1"/>
    </source>
</evidence>
<dbReference type="InterPro" id="IPR008918">
    <property type="entry name" value="HhH2"/>
</dbReference>
<dbReference type="CDD" id="cd08637">
    <property type="entry name" value="DNA_pol_A_pol_I_C"/>
    <property type="match status" value="1"/>
</dbReference>
<dbReference type="NCBIfam" id="NF004397">
    <property type="entry name" value="PRK05755.1"/>
    <property type="match status" value="1"/>
</dbReference>
<dbReference type="InterPro" id="IPR029060">
    <property type="entry name" value="PIN-like_dom_sf"/>
</dbReference>
<comment type="catalytic activity">
    <reaction evidence="14 16">
        <text>DNA(n) + a 2'-deoxyribonucleoside 5'-triphosphate = DNA(n+1) + diphosphate</text>
        <dbReference type="Rhea" id="RHEA:22508"/>
        <dbReference type="Rhea" id="RHEA-COMP:17339"/>
        <dbReference type="Rhea" id="RHEA-COMP:17340"/>
        <dbReference type="ChEBI" id="CHEBI:33019"/>
        <dbReference type="ChEBI" id="CHEBI:61560"/>
        <dbReference type="ChEBI" id="CHEBI:173112"/>
        <dbReference type="EC" id="2.7.7.7"/>
    </reaction>
</comment>
<protein>
    <recommendedName>
        <fullName evidence="3 15">DNA polymerase I</fullName>
        <ecNumber evidence="2 15">2.7.7.7</ecNumber>
    </recommendedName>
</protein>
<dbReference type="STRING" id="530564.Psta_3785"/>
<dbReference type="InterPro" id="IPR020046">
    <property type="entry name" value="5-3_exonucl_a-hlix_arch_N"/>
</dbReference>
<gene>
    <name evidence="16" type="primary">polA</name>
    <name evidence="21" type="ordered locus">Psta_3785</name>
</gene>
<evidence type="ECO:0000256" key="8">
    <source>
        <dbReference type="ARBA" id="ARBA00022763"/>
    </source>
</evidence>
<dbReference type="PANTHER" id="PTHR10133">
    <property type="entry name" value="DNA POLYMERASE I"/>
    <property type="match status" value="1"/>
</dbReference>
<dbReference type="GO" id="GO:0003677">
    <property type="term" value="F:DNA binding"/>
    <property type="evidence" value="ECO:0007669"/>
    <property type="project" value="UniProtKB-UniRule"/>
</dbReference>
<dbReference type="GO" id="GO:0008408">
    <property type="term" value="F:3'-5' exonuclease activity"/>
    <property type="evidence" value="ECO:0007669"/>
    <property type="project" value="UniProtKB-UniRule"/>
</dbReference>
<dbReference type="Gene3D" id="1.20.1060.10">
    <property type="entry name" value="Taq DNA Polymerase, Chain T, domain 4"/>
    <property type="match status" value="1"/>
</dbReference>
<evidence type="ECO:0000256" key="10">
    <source>
        <dbReference type="ARBA" id="ARBA00022839"/>
    </source>
</evidence>
<keyword evidence="11 16" id="KW-0239">DNA-directed DNA polymerase</keyword>
<keyword evidence="5 16" id="KW-0548">Nucleotidyltransferase</keyword>
<dbReference type="SMART" id="SM00482">
    <property type="entry name" value="POLAc"/>
    <property type="match status" value="1"/>
</dbReference>
<feature type="domain" description="DNA-directed DNA polymerase family A palm" evidence="20">
    <location>
        <begin position="715"/>
        <end position="926"/>
    </location>
</feature>
<dbReference type="GO" id="GO:0006302">
    <property type="term" value="P:double-strand break repair"/>
    <property type="evidence" value="ECO:0007669"/>
    <property type="project" value="TreeGrafter"/>
</dbReference>
<keyword evidence="4 16" id="KW-0808">Transferase</keyword>
<dbReference type="InterPro" id="IPR036397">
    <property type="entry name" value="RNaseH_sf"/>
</dbReference>
<evidence type="ECO:0000259" key="18">
    <source>
        <dbReference type="SMART" id="SM00474"/>
    </source>
</evidence>
<dbReference type="GO" id="GO:0006261">
    <property type="term" value="P:DNA-templated DNA replication"/>
    <property type="evidence" value="ECO:0007669"/>
    <property type="project" value="UniProtKB-UniRule"/>
</dbReference>
<evidence type="ECO:0000259" key="19">
    <source>
        <dbReference type="SMART" id="SM00475"/>
    </source>
</evidence>
<dbReference type="SUPFAM" id="SSF88723">
    <property type="entry name" value="PIN domain-like"/>
    <property type="match status" value="1"/>
</dbReference>
<feature type="domain" description="5'-3' exonuclease" evidence="19">
    <location>
        <begin position="15"/>
        <end position="272"/>
    </location>
</feature>
<dbReference type="CDD" id="cd09859">
    <property type="entry name" value="PIN_53EXO"/>
    <property type="match status" value="1"/>
</dbReference>
<keyword evidence="22" id="KW-1185">Reference proteome</keyword>
<dbReference type="NCBIfam" id="TIGR00593">
    <property type="entry name" value="pola"/>
    <property type="match status" value="1"/>
</dbReference>
<dbReference type="Pfam" id="PF02739">
    <property type="entry name" value="5_3_exonuc_N"/>
    <property type="match status" value="1"/>
</dbReference>
<evidence type="ECO:0000256" key="9">
    <source>
        <dbReference type="ARBA" id="ARBA00022801"/>
    </source>
</evidence>
<dbReference type="GO" id="GO:0003887">
    <property type="term" value="F:DNA-directed DNA polymerase activity"/>
    <property type="evidence" value="ECO:0007669"/>
    <property type="project" value="UniProtKB-UniRule"/>
</dbReference>
<dbReference type="InterPro" id="IPR001098">
    <property type="entry name" value="DNA-dir_DNA_pol_A_palm_dom"/>
</dbReference>
<dbReference type="InterPro" id="IPR020045">
    <property type="entry name" value="DNA_polI_H3TH"/>
</dbReference>
<sequence>MVDAAEAPEPETPLGDSTVYVIDAHSLIYQVFHAMPEMTSPSGQPVGAVQGFVRDMLDLIENRSAEYIVAAFDHPSPTFRHTMYENYKVHRDEMPGDLQSQIPIIQQFLDALGITQLSIPGFEADDILATLAKRVASDGGRCLVVTSDKDCRQLINDRVQMLNLRKNEIFDDVALMATWGIRPDQVVDFQSLVGDSVDNVPGVPLIGPKIAQELLAKYETLEGVLDNADQVSGAKRKENLKNFRDQAFLSRDLVRLKNDMEFDLDWSSVRVGRYQIEMLMELCRACGFRQLLTRIEKLAKRGAPAKSSRSTGYSSSIPAPQRDRDTPPDELYAGTEAADSQTSPSGSLGPQVAAAPWEATYRRVESLDQLRTIIDEIKAAGSLVIDTETTSVQPRWAEIVGYSFCYRDGEAWYLPIRAPENEQALCLDATAVADLFRPVLEDPAIAKVGQNIKYDMVVLRSAGIELRGAAFDTMVADYLIDPGERSHNLDELARRHLGHQNIEIESLIGTGKKQIRMDQVPLAAITDYAAEDALVPYRLLPILEPRLEQDGLVPLFRDLEMPLVEVLAELEHRGIKVDRARLVELSTDFSTKITALENEIYAINHGEFNIDSRLQLAKLLFEDLKLPILKKTKTGPSMDAEVLEDLARLHELPKKVLEYRHLAKLRSTYVDSLQELIHPVTGRVHTSLKQDVAATGRLSSQDPNLQNIPVRTAEGRAIRSAFQPGIEGWKLMAADYSQIELRVLAHFSGDAALAEAFASDRDIHTQVASQVYEVAPGDVTPEMRRSAKAINFGVIYGQSPFGLARSLGIENDEAAAFISAYFAQYPGVDDFMRETLIGCRKQGYVTTIAGRRRPVTGVRDPHAVNDKRQRTLPERIAINTVIQGSAADIIKRAMITVHRRLKEEKLQARMLLQIHDELLFEFPPEEQGQLRDLVVESMSTAEKISVPLKIDVKTGLNWADCEPLGK</sequence>
<dbReference type="Gene3D" id="3.40.50.1010">
    <property type="entry name" value="5'-nuclease"/>
    <property type="match status" value="1"/>
</dbReference>
<dbReference type="Pfam" id="PF00476">
    <property type="entry name" value="DNA_pol_A"/>
    <property type="match status" value="1"/>
</dbReference>
<organism evidence="21 22">
    <name type="scientific">Pirellula staleyi (strain ATCC 27377 / DSM 6068 / ICPB 4128)</name>
    <name type="common">Pirella staleyi</name>
    <dbReference type="NCBI Taxonomy" id="530564"/>
    <lineage>
        <taxon>Bacteria</taxon>
        <taxon>Pseudomonadati</taxon>
        <taxon>Planctomycetota</taxon>
        <taxon>Planctomycetia</taxon>
        <taxon>Pirellulales</taxon>
        <taxon>Pirellulaceae</taxon>
        <taxon>Pirellula</taxon>
    </lineage>
</organism>
<keyword evidence="12 16" id="KW-0238">DNA-binding</keyword>
<dbReference type="PRINTS" id="PR00868">
    <property type="entry name" value="DNAPOLI"/>
</dbReference>
<evidence type="ECO:0000256" key="17">
    <source>
        <dbReference type="SAM" id="MobiDB-lite"/>
    </source>
</evidence>
<dbReference type="KEGG" id="psl:Psta_3785"/>
<dbReference type="EMBL" id="CP001848">
    <property type="protein sequence ID" value="ADB18440.1"/>
    <property type="molecule type" value="Genomic_DNA"/>
</dbReference>